<gene>
    <name evidence="1" type="ORF">WG66_14359</name>
</gene>
<accession>A0A0W0F9K7</accession>
<proteinExistence type="predicted"/>
<dbReference type="EMBL" id="LATX01002192">
    <property type="protein sequence ID" value="KTB33031.1"/>
    <property type="molecule type" value="Genomic_DNA"/>
</dbReference>
<comment type="caution">
    <text evidence="1">The sequence shown here is derived from an EMBL/GenBank/DDBJ whole genome shotgun (WGS) entry which is preliminary data.</text>
</comment>
<evidence type="ECO:0000313" key="1">
    <source>
        <dbReference type="EMBL" id="KTB33031.1"/>
    </source>
</evidence>
<protein>
    <submittedName>
        <fullName evidence="1">Uncharacterized protein</fullName>
    </submittedName>
</protein>
<organism evidence="1 2">
    <name type="scientific">Moniliophthora roreri</name>
    <name type="common">Frosty pod rot fungus</name>
    <name type="synonym">Monilia roreri</name>
    <dbReference type="NCBI Taxonomy" id="221103"/>
    <lineage>
        <taxon>Eukaryota</taxon>
        <taxon>Fungi</taxon>
        <taxon>Dikarya</taxon>
        <taxon>Basidiomycota</taxon>
        <taxon>Agaricomycotina</taxon>
        <taxon>Agaricomycetes</taxon>
        <taxon>Agaricomycetidae</taxon>
        <taxon>Agaricales</taxon>
        <taxon>Marasmiineae</taxon>
        <taxon>Marasmiaceae</taxon>
        <taxon>Moniliophthora</taxon>
    </lineage>
</organism>
<sequence>MLRATSKSVFFNYFRL</sequence>
<dbReference type="Proteomes" id="UP000054988">
    <property type="component" value="Unassembled WGS sequence"/>
</dbReference>
<reference evidence="1 2" key="1">
    <citation type="submission" date="2015-12" db="EMBL/GenBank/DDBJ databases">
        <title>Draft genome sequence of Moniliophthora roreri, the causal agent of frosty pod rot of cacao.</title>
        <authorList>
            <person name="Aime M.C."/>
            <person name="Diaz-Valderrama J.R."/>
            <person name="Kijpornyongpan T."/>
            <person name="Phillips-Mora W."/>
        </authorList>
    </citation>
    <scope>NUCLEOTIDE SEQUENCE [LARGE SCALE GENOMIC DNA]</scope>
    <source>
        <strain evidence="1 2">MCA 2952</strain>
    </source>
</reference>
<name>A0A0W0F9K7_MONRR</name>
<dbReference type="AlphaFoldDB" id="A0A0W0F9K7"/>
<evidence type="ECO:0000313" key="2">
    <source>
        <dbReference type="Proteomes" id="UP000054988"/>
    </source>
</evidence>